<evidence type="ECO:0000256" key="1">
    <source>
        <dbReference type="SAM" id="Phobius"/>
    </source>
</evidence>
<name>A0A3N0DSV0_9ACTN</name>
<comment type="caution">
    <text evidence="2">The sequence shown here is derived from an EMBL/GenBank/DDBJ whole genome shotgun (WGS) entry which is preliminary data.</text>
</comment>
<feature type="transmembrane region" description="Helical" evidence="1">
    <location>
        <begin position="107"/>
        <end position="127"/>
    </location>
</feature>
<keyword evidence="1" id="KW-0812">Transmembrane</keyword>
<dbReference type="AlphaFoldDB" id="A0A3N0DSV0"/>
<evidence type="ECO:0008006" key="4">
    <source>
        <dbReference type="Google" id="ProtNLM"/>
    </source>
</evidence>
<feature type="transmembrane region" description="Helical" evidence="1">
    <location>
        <begin position="46"/>
        <end position="65"/>
    </location>
</feature>
<protein>
    <recommendedName>
        <fullName evidence="4">Integral membrane protein</fullName>
    </recommendedName>
</protein>
<gene>
    <name evidence="2" type="ORF">EFL95_06480</name>
</gene>
<evidence type="ECO:0000313" key="3">
    <source>
        <dbReference type="Proteomes" id="UP000277094"/>
    </source>
</evidence>
<accession>A0A3N0DSV0</accession>
<feature type="transmembrane region" description="Helical" evidence="1">
    <location>
        <begin position="14"/>
        <end position="34"/>
    </location>
</feature>
<keyword evidence="3" id="KW-1185">Reference proteome</keyword>
<dbReference type="OrthoDB" id="25997at2"/>
<dbReference type="EMBL" id="RJSG01000002">
    <property type="protein sequence ID" value="RNL78725.1"/>
    <property type="molecule type" value="Genomic_DNA"/>
</dbReference>
<dbReference type="RefSeq" id="WP_123233226.1">
    <property type="nucleotide sequence ID" value="NZ_RJSG01000002.1"/>
</dbReference>
<dbReference type="Proteomes" id="UP000277094">
    <property type="component" value="Unassembled WGS sequence"/>
</dbReference>
<organism evidence="2 3">
    <name type="scientific">Nocardioides marmorisolisilvae</name>
    <dbReference type="NCBI Taxonomy" id="1542737"/>
    <lineage>
        <taxon>Bacteria</taxon>
        <taxon>Bacillati</taxon>
        <taxon>Actinomycetota</taxon>
        <taxon>Actinomycetes</taxon>
        <taxon>Propionibacteriales</taxon>
        <taxon>Nocardioidaceae</taxon>
        <taxon>Nocardioides</taxon>
    </lineage>
</organism>
<keyword evidence="1" id="KW-0472">Membrane</keyword>
<proteinExistence type="predicted"/>
<evidence type="ECO:0000313" key="2">
    <source>
        <dbReference type="EMBL" id="RNL78725.1"/>
    </source>
</evidence>
<feature type="transmembrane region" description="Helical" evidence="1">
    <location>
        <begin position="72"/>
        <end position="95"/>
    </location>
</feature>
<reference evidence="2 3" key="1">
    <citation type="submission" date="2018-11" db="EMBL/GenBank/DDBJ databases">
        <authorList>
            <person name="Li F."/>
        </authorList>
    </citation>
    <scope>NUCLEOTIDE SEQUENCE [LARGE SCALE GENOMIC DNA]</scope>
    <source>
        <strain evidence="2 3">KIS18-7</strain>
    </source>
</reference>
<sequence length="133" mass="14370">MSEKAGRAATSRGFGRVIVFVYGILAFAASGRATFELTTKFSDAPFPYSLSILAAVIYVVATWALATGRRRIALATVSFELLGVLAVGLSSLLATDKFPEASVWSDFGAGYGWVPLVLPMVGLWWLYRTRRVG</sequence>
<keyword evidence="1" id="KW-1133">Transmembrane helix</keyword>